<dbReference type="InterPro" id="IPR025403">
    <property type="entry name" value="TgpA-like_C"/>
</dbReference>
<organism evidence="3">
    <name type="scientific">marine metagenome</name>
    <dbReference type="NCBI Taxonomy" id="408172"/>
    <lineage>
        <taxon>unclassified sequences</taxon>
        <taxon>metagenomes</taxon>
        <taxon>ecological metagenomes</taxon>
    </lineage>
</organism>
<feature type="domain" description="Protein-glutamine gamma-glutamyltransferase-like C-terminal" evidence="2">
    <location>
        <begin position="410"/>
        <end position="478"/>
    </location>
</feature>
<feature type="transmembrane region" description="Helical" evidence="1">
    <location>
        <begin position="313"/>
        <end position="334"/>
    </location>
</feature>
<dbReference type="Pfam" id="PF13559">
    <property type="entry name" value="DUF4129"/>
    <property type="match status" value="1"/>
</dbReference>
<evidence type="ECO:0000313" key="3">
    <source>
        <dbReference type="EMBL" id="SVB20461.1"/>
    </source>
</evidence>
<accession>A0A382C424</accession>
<name>A0A382C424_9ZZZZ</name>
<dbReference type="AlphaFoldDB" id="A0A382C424"/>
<feature type="transmembrane region" description="Helical" evidence="1">
    <location>
        <begin position="254"/>
        <end position="274"/>
    </location>
</feature>
<evidence type="ECO:0000259" key="2">
    <source>
        <dbReference type="Pfam" id="PF13559"/>
    </source>
</evidence>
<feature type="transmembrane region" description="Helical" evidence="1">
    <location>
        <begin position="68"/>
        <end position="86"/>
    </location>
</feature>
<evidence type="ECO:0000256" key="1">
    <source>
        <dbReference type="SAM" id="Phobius"/>
    </source>
</evidence>
<reference evidence="3" key="1">
    <citation type="submission" date="2018-05" db="EMBL/GenBank/DDBJ databases">
        <authorList>
            <person name="Lanie J.A."/>
            <person name="Ng W.-L."/>
            <person name="Kazmierczak K.M."/>
            <person name="Andrzejewski T.M."/>
            <person name="Davidsen T.M."/>
            <person name="Wayne K.J."/>
            <person name="Tettelin H."/>
            <person name="Glass J.I."/>
            <person name="Rusch D."/>
            <person name="Podicherti R."/>
            <person name="Tsui H.-C.T."/>
            <person name="Winkler M.E."/>
        </authorList>
    </citation>
    <scope>NUCLEOTIDE SEQUENCE</scope>
</reference>
<sequence length="488" mass="54218">MTRLFPATIVVLELLWTYSVLVAISEWGWIGWPSPPISLIGATLLATSALAPSMLPESGPWSTERLRAYILPVQVVVLILVVRVDLSGGYGLFDSDWFNYVASDVSFILGAVGYGFFLLWRGISVTTEFPSMETLHRRFLLGIIIILTALVFAMATDESGDSRHPLVSLGVYGVAFFGTGMMAVALANLRNIRREMVRRSDDTAPTIRQWMVFPVATVVAMIMVSLIVSVIFSFDIAALLLIPITLIAKGVVFVFLYGIIWPLGFVAGGFIWLLRKLGGQVEPNPDEDGGAPQLTEGPAFAEETPGYMLSDSIVLAIEWAVGIIAAIFAIWILYKALSKFRKGDKGENEEGTSESLGAWEGIKDDLRMLLMAISRWIRRQRKYVLQPPTAPASVIVEPEDNREFTIKEIYQGLLWEGGVIGRPRRNAETPYEYQGRIEVLDTTHERALDAITRAYVASRYGGQEPDEVNLRLLNRMWRGLKRIILEGG</sequence>
<proteinExistence type="predicted"/>
<feature type="transmembrane region" description="Helical" evidence="1">
    <location>
        <begin position="36"/>
        <end position="56"/>
    </location>
</feature>
<keyword evidence="1" id="KW-0472">Membrane</keyword>
<feature type="transmembrane region" description="Helical" evidence="1">
    <location>
        <begin position="210"/>
        <end position="242"/>
    </location>
</feature>
<dbReference type="EMBL" id="UINC01032574">
    <property type="protein sequence ID" value="SVB20461.1"/>
    <property type="molecule type" value="Genomic_DNA"/>
</dbReference>
<gene>
    <name evidence="3" type="ORF">METZ01_LOCUS173315</name>
</gene>
<feature type="transmembrane region" description="Helical" evidence="1">
    <location>
        <begin position="98"/>
        <end position="119"/>
    </location>
</feature>
<keyword evidence="1" id="KW-1133">Transmembrane helix</keyword>
<feature type="transmembrane region" description="Helical" evidence="1">
    <location>
        <begin position="7"/>
        <end position="30"/>
    </location>
</feature>
<feature type="transmembrane region" description="Helical" evidence="1">
    <location>
        <begin position="139"/>
        <end position="155"/>
    </location>
</feature>
<feature type="transmembrane region" description="Helical" evidence="1">
    <location>
        <begin position="167"/>
        <end position="189"/>
    </location>
</feature>
<keyword evidence="1" id="KW-0812">Transmembrane</keyword>
<protein>
    <recommendedName>
        <fullName evidence="2">Protein-glutamine gamma-glutamyltransferase-like C-terminal domain-containing protein</fullName>
    </recommendedName>
</protein>